<organism evidence="2 3">
    <name type="scientific">Paramecium pentaurelia</name>
    <dbReference type="NCBI Taxonomy" id="43138"/>
    <lineage>
        <taxon>Eukaryota</taxon>
        <taxon>Sar</taxon>
        <taxon>Alveolata</taxon>
        <taxon>Ciliophora</taxon>
        <taxon>Intramacronucleata</taxon>
        <taxon>Oligohymenophorea</taxon>
        <taxon>Peniculida</taxon>
        <taxon>Parameciidae</taxon>
        <taxon>Paramecium</taxon>
    </lineage>
</organism>
<dbReference type="OrthoDB" id="296773at2759"/>
<evidence type="ECO:0000313" key="3">
    <source>
        <dbReference type="Proteomes" id="UP000689195"/>
    </source>
</evidence>
<accession>A0A8S1XA34</accession>
<comment type="caution">
    <text evidence="2">The sequence shown here is derived from an EMBL/GenBank/DDBJ whole genome shotgun (WGS) entry which is preliminary data.</text>
</comment>
<protein>
    <submittedName>
        <fullName evidence="2">Uncharacterized protein</fullName>
    </submittedName>
</protein>
<evidence type="ECO:0000256" key="1">
    <source>
        <dbReference type="SAM" id="Phobius"/>
    </source>
</evidence>
<feature type="transmembrane region" description="Helical" evidence="1">
    <location>
        <begin position="173"/>
        <end position="193"/>
    </location>
</feature>
<proteinExistence type="predicted"/>
<feature type="transmembrane region" description="Helical" evidence="1">
    <location>
        <begin position="145"/>
        <end position="167"/>
    </location>
</feature>
<keyword evidence="1" id="KW-0472">Membrane</keyword>
<keyword evidence="1" id="KW-1133">Transmembrane helix</keyword>
<dbReference type="EMBL" id="CAJJDO010000116">
    <property type="protein sequence ID" value="CAD8197848.1"/>
    <property type="molecule type" value="Genomic_DNA"/>
</dbReference>
<name>A0A8S1XA34_9CILI</name>
<keyword evidence="1" id="KW-0812">Transmembrane</keyword>
<reference evidence="2" key="1">
    <citation type="submission" date="2021-01" db="EMBL/GenBank/DDBJ databases">
        <authorList>
            <consortium name="Genoscope - CEA"/>
            <person name="William W."/>
        </authorList>
    </citation>
    <scope>NUCLEOTIDE SEQUENCE</scope>
</reference>
<dbReference type="AlphaFoldDB" id="A0A8S1XA34"/>
<keyword evidence="3" id="KW-1185">Reference proteome</keyword>
<dbReference type="Proteomes" id="UP000689195">
    <property type="component" value="Unassembled WGS sequence"/>
</dbReference>
<gene>
    <name evidence="2" type="ORF">PPENT_87.1.T1160143</name>
</gene>
<evidence type="ECO:0000313" key="2">
    <source>
        <dbReference type="EMBL" id="CAD8197848.1"/>
    </source>
</evidence>
<sequence>MQSLCQMSPESNPQNKQQFQTCFDQNESAFLSPNTQSLQQPKYKVRTLRPKSILEGELARFSKSRNLLTMNNYECIKCKNEKGNIAIKLCQCLDIYYHIICILEYADLHPKLGLNLFRCQFCNDYFPIQINEKLSTQNLSKKQKFVFLMSLSMLFSLVTLEIVALSLLELDQIYLILLIILIIIELLVLLIIFSKFYHLCYLIEYDIKEYKLGQEYDQSQLESFTLKVVKQLQYKRAKRVIFDQVK</sequence>